<dbReference type="CDD" id="cd00063">
    <property type="entry name" value="FN3"/>
    <property type="match status" value="2"/>
</dbReference>
<keyword evidence="2 10" id="KW-0812">Transmembrane</keyword>
<dbReference type="PRINTS" id="PR01217">
    <property type="entry name" value="PRICHEXTENSN"/>
</dbReference>
<evidence type="ECO:0000256" key="1">
    <source>
        <dbReference type="ARBA" id="ARBA00004167"/>
    </source>
</evidence>
<dbReference type="FunFam" id="2.60.40.10:FF:001125">
    <property type="entry name" value="Ephrin type-A receptor 10"/>
    <property type="match status" value="1"/>
</dbReference>
<accession>A0A8C0RYL8</accession>
<dbReference type="InterPro" id="IPR003961">
    <property type="entry name" value="FN3_dom"/>
</dbReference>
<keyword evidence="4" id="KW-0547">Nucleotide-binding</keyword>
<feature type="region of interest" description="Disordered" evidence="9">
    <location>
        <begin position="248"/>
        <end position="267"/>
    </location>
</feature>
<evidence type="ECO:0000256" key="7">
    <source>
        <dbReference type="ARBA" id="ARBA00023136"/>
    </source>
</evidence>
<keyword evidence="3" id="KW-0732">Signal</keyword>
<dbReference type="PANTHER" id="PTHR46877">
    <property type="entry name" value="EPH RECEPTOR A5"/>
    <property type="match status" value="1"/>
</dbReference>
<feature type="domain" description="Fibronectin type-III" evidence="11">
    <location>
        <begin position="121"/>
        <end position="233"/>
    </location>
</feature>
<proteinExistence type="predicted"/>
<keyword evidence="5" id="KW-0067">ATP-binding</keyword>
<evidence type="ECO:0000256" key="2">
    <source>
        <dbReference type="ARBA" id="ARBA00022692"/>
    </source>
</evidence>
<evidence type="ECO:0000313" key="13">
    <source>
        <dbReference type="Proteomes" id="UP000694542"/>
    </source>
</evidence>
<feature type="compositionally biased region" description="Low complexity" evidence="9">
    <location>
        <begin position="25"/>
        <end position="34"/>
    </location>
</feature>
<evidence type="ECO:0000256" key="8">
    <source>
        <dbReference type="ARBA" id="ARBA00023170"/>
    </source>
</evidence>
<dbReference type="Ensembl" id="ENSCAFT00040010157.1">
    <property type="protein sequence ID" value="ENSCAFP00040008813.1"/>
    <property type="gene ID" value="ENSCAFG00040005226.1"/>
</dbReference>
<dbReference type="Pfam" id="PF00041">
    <property type="entry name" value="fn3"/>
    <property type="match status" value="2"/>
</dbReference>
<dbReference type="PANTHER" id="PTHR46877:SF16">
    <property type="entry name" value="EPHRIN TYPE-A RECEPTOR 10"/>
    <property type="match status" value="1"/>
</dbReference>
<evidence type="ECO:0000256" key="6">
    <source>
        <dbReference type="ARBA" id="ARBA00022989"/>
    </source>
</evidence>
<dbReference type="InterPro" id="IPR027936">
    <property type="entry name" value="Eph_TM"/>
</dbReference>
<keyword evidence="7 10" id="KW-0472">Membrane</keyword>
<feature type="domain" description="Fibronectin type-III" evidence="11">
    <location>
        <begin position="237"/>
        <end position="335"/>
    </location>
</feature>
<dbReference type="Gene3D" id="2.60.40.10">
    <property type="entry name" value="Immunoglobulins"/>
    <property type="match status" value="2"/>
</dbReference>
<feature type="region of interest" description="Disordered" evidence="9">
    <location>
        <begin position="1"/>
        <end position="126"/>
    </location>
</feature>
<organism evidence="12 13">
    <name type="scientific">Canis lupus familiaris</name>
    <name type="common">Dog</name>
    <name type="synonym">Canis familiaris</name>
    <dbReference type="NCBI Taxonomy" id="9615"/>
    <lineage>
        <taxon>Eukaryota</taxon>
        <taxon>Metazoa</taxon>
        <taxon>Chordata</taxon>
        <taxon>Craniata</taxon>
        <taxon>Vertebrata</taxon>
        <taxon>Euteleostomi</taxon>
        <taxon>Mammalia</taxon>
        <taxon>Eutheria</taxon>
        <taxon>Laurasiatheria</taxon>
        <taxon>Carnivora</taxon>
        <taxon>Caniformia</taxon>
        <taxon>Canidae</taxon>
        <taxon>Canis</taxon>
    </lineage>
</organism>
<feature type="compositionally biased region" description="Pro residues" evidence="9">
    <location>
        <begin position="109"/>
        <end position="121"/>
    </location>
</feature>
<dbReference type="AlphaFoldDB" id="A0A8C0RYL8"/>
<name>A0A8C0RYL8_CANLF</name>
<feature type="compositionally biased region" description="Pro residues" evidence="9">
    <location>
        <begin position="68"/>
        <end position="101"/>
    </location>
</feature>
<dbReference type="Proteomes" id="UP000694542">
    <property type="component" value="Chromosome 15"/>
</dbReference>
<evidence type="ECO:0000256" key="4">
    <source>
        <dbReference type="ARBA" id="ARBA00022741"/>
    </source>
</evidence>
<comment type="subcellular location">
    <subcellularLocation>
        <location evidence="1">Membrane</location>
        <topology evidence="1">Single-pass membrane protein</topology>
    </subcellularLocation>
</comment>
<evidence type="ECO:0000259" key="11">
    <source>
        <dbReference type="PROSITE" id="PS50853"/>
    </source>
</evidence>
<feature type="compositionally biased region" description="Pro residues" evidence="9">
    <location>
        <begin position="35"/>
        <end position="61"/>
    </location>
</feature>
<evidence type="ECO:0000313" key="12">
    <source>
        <dbReference type="Ensembl" id="ENSCAFP00040008813.1"/>
    </source>
</evidence>
<dbReference type="FunFam" id="2.60.40.10:FF:000059">
    <property type="entry name" value="Ephrin type-A receptor 6"/>
    <property type="match status" value="1"/>
</dbReference>
<sequence length="434" mass="45930">MPPPARPPTDGTLLLLPPPPPLPSPSSSSLLFVLPLPPPPPPPPPPPLLPLLSPPPPPPFPSFSSSSPSPPPPHPPLLPPPFPPLSPPCPPCLPPRPPIPPSSLSSPSSSPPPRPPGPPSAPRDLQYSLSRSPLALRLRWLPPADSGGRSDVTYSLLCLRCGREGPGGACEPCGPRVAFVPRQAGLRERAATLLHLRPGARYTVRVAALNGVSGPAAAAGATYAQVTVSTGPGAPWEEDEIRRDRVEPQSVSLSWREPVPAGAPGANGTEYEIRYYEKGQSEQTYSTVKTGAPAVTVTNLKPATRYVFQIRAASPGPSWETQSFNPSIEVQTPGEATSGPRDHNPAVVVTVVTVSALLVLGSVMSVLAMWRRPCPYGKGGQDAHDEEELYFHFKVPTRRTFLDPQSCGDPLQAVHLFAKELDAKTVTLEKSLGA</sequence>
<evidence type="ECO:0000256" key="5">
    <source>
        <dbReference type="ARBA" id="ARBA00022840"/>
    </source>
</evidence>
<dbReference type="GO" id="GO:0016020">
    <property type="term" value="C:membrane"/>
    <property type="evidence" value="ECO:0007669"/>
    <property type="project" value="UniProtKB-SubCell"/>
</dbReference>
<dbReference type="InterPro" id="IPR050449">
    <property type="entry name" value="Ephrin_rcpt_TKs"/>
</dbReference>
<dbReference type="SMART" id="SM00060">
    <property type="entry name" value="FN3"/>
    <property type="match status" value="2"/>
</dbReference>
<feature type="transmembrane region" description="Helical" evidence="10">
    <location>
        <begin position="346"/>
        <end position="370"/>
    </location>
</feature>
<dbReference type="SUPFAM" id="SSF49265">
    <property type="entry name" value="Fibronectin type III"/>
    <property type="match status" value="1"/>
</dbReference>
<dbReference type="InterPro" id="IPR036116">
    <property type="entry name" value="FN3_sf"/>
</dbReference>
<reference evidence="12" key="2">
    <citation type="submission" date="2025-08" db="UniProtKB">
        <authorList>
            <consortium name="Ensembl"/>
        </authorList>
    </citation>
    <scope>IDENTIFICATION</scope>
</reference>
<dbReference type="InterPro" id="IPR013783">
    <property type="entry name" value="Ig-like_fold"/>
</dbReference>
<evidence type="ECO:0000256" key="3">
    <source>
        <dbReference type="ARBA" id="ARBA00022729"/>
    </source>
</evidence>
<evidence type="ECO:0000256" key="10">
    <source>
        <dbReference type="SAM" id="Phobius"/>
    </source>
</evidence>
<dbReference type="GO" id="GO:0005524">
    <property type="term" value="F:ATP binding"/>
    <property type="evidence" value="ECO:0007669"/>
    <property type="project" value="UniProtKB-KW"/>
</dbReference>
<reference evidence="12" key="1">
    <citation type="submission" date="2018-10" db="EMBL/GenBank/DDBJ databases">
        <title>De novo assembly of a Great Dane genome.</title>
        <authorList>
            <person name="Kidd J.M."/>
            <person name="Pendleton A.L."/>
            <person name="Shen F."/>
            <person name="Emery S."/>
        </authorList>
    </citation>
    <scope>NUCLEOTIDE SEQUENCE [LARGE SCALE GENOMIC DNA]</scope>
    <source>
        <strain evidence="12">Great Dane</strain>
    </source>
</reference>
<protein>
    <submittedName>
        <fullName evidence="12">EPH receptor A10</fullName>
    </submittedName>
</protein>
<dbReference type="PROSITE" id="PS50853">
    <property type="entry name" value="FN3"/>
    <property type="match status" value="2"/>
</dbReference>
<dbReference type="Pfam" id="PF14575">
    <property type="entry name" value="EphA2_TM"/>
    <property type="match status" value="1"/>
</dbReference>
<keyword evidence="8" id="KW-0675">Receptor</keyword>
<evidence type="ECO:0000256" key="9">
    <source>
        <dbReference type="SAM" id="MobiDB-lite"/>
    </source>
</evidence>
<keyword evidence="6 10" id="KW-1133">Transmembrane helix</keyword>